<dbReference type="GO" id="GO:0046872">
    <property type="term" value="F:metal ion binding"/>
    <property type="evidence" value="ECO:0007669"/>
    <property type="project" value="UniProtKB-KW"/>
</dbReference>
<dbReference type="Gene3D" id="3.60.21.10">
    <property type="match status" value="1"/>
</dbReference>
<dbReference type="Pfam" id="PF12850">
    <property type="entry name" value="Metallophos_2"/>
    <property type="match status" value="1"/>
</dbReference>
<dbReference type="AlphaFoldDB" id="A0A1T4NE76"/>
<protein>
    <recommendedName>
        <fullName evidence="4">Phosphoesterase</fullName>
        <ecNumber evidence="4">3.1.4.-</ecNumber>
    </recommendedName>
</protein>
<accession>A0A1T4NE76</accession>
<gene>
    <name evidence="6" type="ORF">SAMN02745119_01583</name>
</gene>
<evidence type="ECO:0000256" key="4">
    <source>
        <dbReference type="RuleBase" id="RU362039"/>
    </source>
</evidence>
<comment type="similarity">
    <text evidence="1 4">Belongs to the metallophosphoesterase superfamily. YfcE family.</text>
</comment>
<dbReference type="InterPro" id="IPR020935">
    <property type="entry name" value="PdiEstase_YfcE_CS"/>
</dbReference>
<dbReference type="InterPro" id="IPR029052">
    <property type="entry name" value="Metallo-depent_PP-like"/>
</dbReference>
<reference evidence="7" key="1">
    <citation type="submission" date="2017-02" db="EMBL/GenBank/DDBJ databases">
        <authorList>
            <person name="Varghese N."/>
            <person name="Submissions S."/>
        </authorList>
    </citation>
    <scope>NUCLEOTIDE SEQUENCE [LARGE SCALE GENOMIC DNA]</scope>
    <source>
        <strain evidence="7">ATCC BAA-34</strain>
    </source>
</reference>
<evidence type="ECO:0000313" key="6">
    <source>
        <dbReference type="EMBL" id="SJZ77366.1"/>
    </source>
</evidence>
<proteinExistence type="inferred from homology"/>
<dbReference type="EMBL" id="FUWR01000007">
    <property type="protein sequence ID" value="SJZ77366.1"/>
    <property type="molecule type" value="Genomic_DNA"/>
</dbReference>
<dbReference type="STRING" id="115783.SAMN02745119_01583"/>
<dbReference type="OrthoDB" id="9785951at2"/>
<evidence type="ECO:0000256" key="3">
    <source>
        <dbReference type="ARBA" id="ARBA00022801"/>
    </source>
</evidence>
<dbReference type="GO" id="GO:0016787">
    <property type="term" value="F:hydrolase activity"/>
    <property type="evidence" value="ECO:0007669"/>
    <property type="project" value="UniProtKB-UniRule"/>
</dbReference>
<name>A0A1T4NE76_9BACT</name>
<evidence type="ECO:0000313" key="7">
    <source>
        <dbReference type="Proteomes" id="UP000190102"/>
    </source>
</evidence>
<comment type="cofactor">
    <cofactor evidence="4">
        <name>a divalent metal cation</name>
        <dbReference type="ChEBI" id="CHEBI:60240"/>
    </cofactor>
</comment>
<keyword evidence="7" id="KW-1185">Reference proteome</keyword>
<evidence type="ECO:0000259" key="5">
    <source>
        <dbReference type="Pfam" id="PF12850"/>
    </source>
</evidence>
<dbReference type="Proteomes" id="UP000190102">
    <property type="component" value="Unassembled WGS sequence"/>
</dbReference>
<dbReference type="InterPro" id="IPR024654">
    <property type="entry name" value="Calcineurin-like_PHP_lpxH"/>
</dbReference>
<dbReference type="RefSeq" id="WP_078789888.1">
    <property type="nucleotide sequence ID" value="NZ_FUWR01000007.1"/>
</dbReference>
<organism evidence="6 7">
    <name type="scientific">Trichlorobacter thiogenes</name>
    <dbReference type="NCBI Taxonomy" id="115783"/>
    <lineage>
        <taxon>Bacteria</taxon>
        <taxon>Pseudomonadati</taxon>
        <taxon>Thermodesulfobacteriota</taxon>
        <taxon>Desulfuromonadia</taxon>
        <taxon>Geobacterales</taxon>
        <taxon>Geobacteraceae</taxon>
        <taxon>Trichlorobacter</taxon>
    </lineage>
</organism>
<dbReference type="PANTHER" id="PTHR11124">
    <property type="entry name" value="VACUOLAR SORTING PROTEIN VPS29"/>
    <property type="match status" value="1"/>
</dbReference>
<dbReference type="SUPFAM" id="SSF56300">
    <property type="entry name" value="Metallo-dependent phosphatases"/>
    <property type="match status" value="1"/>
</dbReference>
<dbReference type="PROSITE" id="PS01269">
    <property type="entry name" value="UPF0025"/>
    <property type="match status" value="1"/>
</dbReference>
<evidence type="ECO:0000256" key="1">
    <source>
        <dbReference type="ARBA" id="ARBA00008950"/>
    </source>
</evidence>
<feature type="domain" description="Calcineurin-like phosphoesterase" evidence="5">
    <location>
        <begin position="1"/>
        <end position="146"/>
    </location>
</feature>
<keyword evidence="3" id="KW-0378">Hydrolase</keyword>
<keyword evidence="2 4" id="KW-0479">Metal-binding</keyword>
<dbReference type="InterPro" id="IPR000979">
    <property type="entry name" value="Phosphodiesterase_MJ0936/Vps29"/>
</dbReference>
<sequence length="157" mass="16761">MRILLVSDTHGNQTALLQAHEAAGRCDAVIHLGDGEQDTQVLEAVDDQIQLFQVAGNCDLGSTTPRELLCEFGTARLLLCHGDRYGVKSGLSRLIERGHAAAVDVVLYGHTHLAQSVEQEGLLLVNPGTLAAPVPFKSYAILEITETGSTATIHPLL</sequence>
<evidence type="ECO:0000256" key="2">
    <source>
        <dbReference type="ARBA" id="ARBA00022723"/>
    </source>
</evidence>
<dbReference type="NCBIfam" id="TIGR00040">
    <property type="entry name" value="yfcE"/>
    <property type="match status" value="1"/>
</dbReference>
<dbReference type="EC" id="3.1.4.-" evidence="4"/>